<dbReference type="EMBL" id="SZPR01000002">
    <property type="protein sequence ID" value="TKT11452.1"/>
    <property type="molecule type" value="Genomic_DNA"/>
</dbReference>
<dbReference type="Pfam" id="PF00583">
    <property type="entry name" value="Acetyltransf_1"/>
    <property type="match status" value="1"/>
</dbReference>
<keyword evidence="1 6" id="KW-0808">Transferase</keyword>
<dbReference type="Proteomes" id="UP000308632">
    <property type="component" value="Unassembled WGS sequence"/>
</dbReference>
<dbReference type="InterPro" id="IPR017255">
    <property type="entry name" value="AcTrfase_GNAT_prd"/>
</dbReference>
<evidence type="ECO:0000256" key="3">
    <source>
        <dbReference type="SAM" id="MobiDB-lite"/>
    </source>
</evidence>
<dbReference type="CDD" id="cd04301">
    <property type="entry name" value="NAT_SF"/>
    <property type="match status" value="1"/>
</dbReference>
<dbReference type="AlphaFoldDB" id="A0A4U5X9Q0"/>
<dbReference type="EMBL" id="JAAXMD010000067">
    <property type="protein sequence ID" value="NKQ24779.1"/>
    <property type="molecule type" value="Genomic_DNA"/>
</dbReference>
<dbReference type="PANTHER" id="PTHR43877">
    <property type="entry name" value="AMINOALKYLPHOSPHONATE N-ACETYLTRANSFERASE-RELATED-RELATED"/>
    <property type="match status" value="1"/>
</dbReference>
<name>A0A4U5X9Q0_STRGB</name>
<dbReference type="RefSeq" id="WP_137298275.1">
    <property type="nucleotide sequence ID" value="NZ_BMVD01000002.1"/>
</dbReference>
<dbReference type="InterPro" id="IPR000182">
    <property type="entry name" value="GNAT_dom"/>
</dbReference>
<dbReference type="PANTHER" id="PTHR43877:SF2">
    <property type="entry name" value="AMINOALKYLPHOSPHONATE N-ACETYLTRANSFERASE-RELATED"/>
    <property type="match status" value="1"/>
</dbReference>
<reference evidence="6 7" key="1">
    <citation type="submission" date="2019-04" db="EMBL/GenBank/DDBJ databases">
        <title>Streptomyces lasaliensis sp.nov., an Actinomycete isolated from soil which produces the polyether antibiotic lasalocid.</title>
        <authorList>
            <person name="Erwin G."/>
            <person name="Haber C."/>
        </authorList>
    </citation>
    <scope>NUCLEOTIDE SEQUENCE [LARGE SCALE GENOMIC DNA]</scope>
    <source>
        <strain evidence="6 7">DSM 40089</strain>
    </source>
</reference>
<evidence type="ECO:0000256" key="2">
    <source>
        <dbReference type="ARBA" id="ARBA00023315"/>
    </source>
</evidence>
<feature type="domain" description="N-acetyltransferase" evidence="4">
    <location>
        <begin position="25"/>
        <end position="172"/>
    </location>
</feature>
<reference evidence="5 8" key="2">
    <citation type="submission" date="2020-04" db="EMBL/GenBank/DDBJ databases">
        <title>Genome sequence of Streptomyces galbus strain I339.</title>
        <authorList>
            <person name="Silva E.A.N."/>
            <person name="Merces M."/>
            <person name="Castelo Branco A.P.O.T."/>
            <person name="Vasconcelos P.C."/>
            <person name="Costa N.P."/>
            <person name="Marinho G.C.S."/>
            <person name="Oliveira C.J.B."/>
            <person name="Araujo D."/>
            <person name="Rodrigues Junior V.S."/>
            <person name="Almeida R."/>
            <person name="Silva Filho U.R."/>
            <person name="Andrade A.S.A."/>
            <person name="Cibulski S.P."/>
        </authorList>
    </citation>
    <scope>NUCLEOTIDE SEQUENCE [LARGE SCALE GENOMIC DNA]</scope>
    <source>
        <strain evidence="5 8">I339</strain>
    </source>
</reference>
<evidence type="ECO:0000259" key="4">
    <source>
        <dbReference type="PROSITE" id="PS51186"/>
    </source>
</evidence>
<comment type="caution">
    <text evidence="6">The sequence shown here is derived from an EMBL/GenBank/DDBJ whole genome shotgun (WGS) entry which is preliminary data.</text>
</comment>
<evidence type="ECO:0000313" key="7">
    <source>
        <dbReference type="Proteomes" id="UP000308632"/>
    </source>
</evidence>
<evidence type="ECO:0000256" key="1">
    <source>
        <dbReference type="ARBA" id="ARBA00022679"/>
    </source>
</evidence>
<dbReference type="PIRSF" id="PIRSF037663">
    <property type="entry name" value="Acetyltransf_GNAT_prd"/>
    <property type="match status" value="1"/>
</dbReference>
<proteinExistence type="predicted"/>
<evidence type="ECO:0000313" key="6">
    <source>
        <dbReference type="EMBL" id="TKT11452.1"/>
    </source>
</evidence>
<dbReference type="GO" id="GO:0016747">
    <property type="term" value="F:acyltransferase activity, transferring groups other than amino-acyl groups"/>
    <property type="evidence" value="ECO:0007669"/>
    <property type="project" value="InterPro"/>
</dbReference>
<dbReference type="InterPro" id="IPR050832">
    <property type="entry name" value="Bact_Acetyltransf"/>
</dbReference>
<feature type="region of interest" description="Disordered" evidence="3">
    <location>
        <begin position="1"/>
        <end position="23"/>
    </location>
</feature>
<dbReference type="Proteomes" id="UP000744032">
    <property type="component" value="Unassembled WGS sequence"/>
</dbReference>
<dbReference type="InterPro" id="IPR016181">
    <property type="entry name" value="Acyl_CoA_acyltransferase"/>
</dbReference>
<keyword evidence="8" id="KW-1185">Reference proteome</keyword>
<dbReference type="SUPFAM" id="SSF55729">
    <property type="entry name" value="Acyl-CoA N-acyltransferases (Nat)"/>
    <property type="match status" value="1"/>
</dbReference>
<sequence>MIPPRDRYPSAPGSFLSRTARKRPPRIRAVTETDLPDIVRVDKEAFPAAPYPFFVVRQFFDAFREHMFVLEDGDGELRGYVMSTGTDDAESWILSLAVTAEVRRQGWGRQLMTEVLSHLRGRGAHTVVLSVEPDNATAIALYDSLGFTPAPGGPLRDYFGPGEHRLLMTLAL</sequence>
<evidence type="ECO:0000313" key="5">
    <source>
        <dbReference type="EMBL" id="NKQ24779.1"/>
    </source>
</evidence>
<dbReference type="PROSITE" id="PS51186">
    <property type="entry name" value="GNAT"/>
    <property type="match status" value="1"/>
</dbReference>
<organism evidence="6 7">
    <name type="scientific">Streptomyces galbus</name>
    <dbReference type="NCBI Taxonomy" id="33898"/>
    <lineage>
        <taxon>Bacteria</taxon>
        <taxon>Bacillati</taxon>
        <taxon>Actinomycetota</taxon>
        <taxon>Actinomycetes</taxon>
        <taxon>Kitasatosporales</taxon>
        <taxon>Streptomycetaceae</taxon>
        <taxon>Streptomyces</taxon>
    </lineage>
</organism>
<gene>
    <name evidence="6" type="ORF">E4U92_00785</name>
    <name evidence="5" type="ORF">HF200_10035</name>
</gene>
<evidence type="ECO:0000313" key="8">
    <source>
        <dbReference type="Proteomes" id="UP000744032"/>
    </source>
</evidence>
<accession>A0A4U5X9Q0</accession>
<dbReference type="Gene3D" id="3.40.630.30">
    <property type="match status" value="1"/>
</dbReference>
<keyword evidence="2" id="KW-0012">Acyltransferase</keyword>
<protein>
    <submittedName>
        <fullName evidence="6">GNAT family N-acetyltransferase</fullName>
    </submittedName>
</protein>